<dbReference type="Proteomes" id="UP000077266">
    <property type="component" value="Unassembled WGS sequence"/>
</dbReference>
<evidence type="ECO:0000313" key="3">
    <source>
        <dbReference type="Proteomes" id="UP000077266"/>
    </source>
</evidence>
<sequence>MQTLLSSAPLLLVFTPSLSYHSPHSFAAPVRHSRLPALPLPARALDGGTPPSFLHPRQTPPSCPIVRCHPPCPFRLLCVFLRRAFRRASCGASRLLSGNTTQIQAHSRPSVPCARGISLFALVMPAQIETMVAGKTSRQRCRTSVAFAATQ</sequence>
<gene>
    <name evidence="2" type="ORF">EXIGLDRAFT_482438</name>
</gene>
<dbReference type="EMBL" id="KV425889">
    <property type="protein sequence ID" value="KZW02203.1"/>
    <property type="molecule type" value="Genomic_DNA"/>
</dbReference>
<evidence type="ECO:0000313" key="2">
    <source>
        <dbReference type="EMBL" id="KZW02203.1"/>
    </source>
</evidence>
<protein>
    <recommendedName>
        <fullName evidence="4">Secreted protein</fullName>
    </recommendedName>
</protein>
<reference evidence="2 3" key="1">
    <citation type="journal article" date="2016" name="Mol. Biol. Evol.">
        <title>Comparative Genomics of Early-Diverging Mushroom-Forming Fungi Provides Insights into the Origins of Lignocellulose Decay Capabilities.</title>
        <authorList>
            <person name="Nagy L.G."/>
            <person name="Riley R."/>
            <person name="Tritt A."/>
            <person name="Adam C."/>
            <person name="Daum C."/>
            <person name="Floudas D."/>
            <person name="Sun H."/>
            <person name="Yadav J.S."/>
            <person name="Pangilinan J."/>
            <person name="Larsson K.H."/>
            <person name="Matsuura K."/>
            <person name="Barry K."/>
            <person name="Labutti K."/>
            <person name="Kuo R."/>
            <person name="Ohm R.A."/>
            <person name="Bhattacharya S.S."/>
            <person name="Shirouzu T."/>
            <person name="Yoshinaga Y."/>
            <person name="Martin F.M."/>
            <person name="Grigoriev I.V."/>
            <person name="Hibbett D.S."/>
        </authorList>
    </citation>
    <scope>NUCLEOTIDE SEQUENCE [LARGE SCALE GENOMIC DNA]</scope>
    <source>
        <strain evidence="2 3">HHB12029</strain>
    </source>
</reference>
<organism evidence="2 3">
    <name type="scientific">Exidia glandulosa HHB12029</name>
    <dbReference type="NCBI Taxonomy" id="1314781"/>
    <lineage>
        <taxon>Eukaryota</taxon>
        <taxon>Fungi</taxon>
        <taxon>Dikarya</taxon>
        <taxon>Basidiomycota</taxon>
        <taxon>Agaricomycotina</taxon>
        <taxon>Agaricomycetes</taxon>
        <taxon>Auriculariales</taxon>
        <taxon>Exidiaceae</taxon>
        <taxon>Exidia</taxon>
    </lineage>
</organism>
<evidence type="ECO:0000256" key="1">
    <source>
        <dbReference type="SAM" id="SignalP"/>
    </source>
</evidence>
<keyword evidence="1" id="KW-0732">Signal</keyword>
<evidence type="ECO:0008006" key="4">
    <source>
        <dbReference type="Google" id="ProtNLM"/>
    </source>
</evidence>
<keyword evidence="3" id="KW-1185">Reference proteome</keyword>
<feature type="chain" id="PRO_5007864042" description="Secreted protein" evidence="1">
    <location>
        <begin position="20"/>
        <end position="151"/>
    </location>
</feature>
<name>A0A165PHX6_EXIGL</name>
<feature type="signal peptide" evidence="1">
    <location>
        <begin position="1"/>
        <end position="19"/>
    </location>
</feature>
<dbReference type="InParanoid" id="A0A165PHX6"/>
<dbReference type="AlphaFoldDB" id="A0A165PHX6"/>
<accession>A0A165PHX6</accession>
<proteinExistence type="predicted"/>